<feature type="region of interest" description="Disordered" evidence="1">
    <location>
        <begin position="1"/>
        <end position="70"/>
    </location>
</feature>
<protein>
    <submittedName>
        <fullName evidence="2">Uncharacterized protein</fullName>
    </submittedName>
</protein>
<organism evidence="2 3">
    <name type="scientific">Streptomyces triticagri</name>
    <dbReference type="NCBI Taxonomy" id="2293568"/>
    <lineage>
        <taxon>Bacteria</taxon>
        <taxon>Bacillati</taxon>
        <taxon>Actinomycetota</taxon>
        <taxon>Actinomycetes</taxon>
        <taxon>Kitasatosporales</taxon>
        <taxon>Streptomycetaceae</taxon>
        <taxon>Streptomyces</taxon>
    </lineage>
</organism>
<evidence type="ECO:0000256" key="1">
    <source>
        <dbReference type="SAM" id="MobiDB-lite"/>
    </source>
</evidence>
<dbReference type="EMBL" id="QUAK01000094">
    <property type="protein sequence ID" value="RFU85404.1"/>
    <property type="molecule type" value="Genomic_DNA"/>
</dbReference>
<comment type="caution">
    <text evidence="2">The sequence shown here is derived from an EMBL/GenBank/DDBJ whole genome shotgun (WGS) entry which is preliminary data.</text>
</comment>
<sequence>MGHHHKSNQAVEGDPETGHGRGMPRRPDERELERRTEEDRREAGLVAAADEADPWGSGGSSPYSGGPYER</sequence>
<name>A0A372M3A6_9ACTN</name>
<dbReference type="AlphaFoldDB" id="A0A372M3A6"/>
<feature type="compositionally biased region" description="Low complexity" evidence="1">
    <location>
        <begin position="60"/>
        <end position="70"/>
    </location>
</feature>
<dbReference type="Proteomes" id="UP000263094">
    <property type="component" value="Unassembled WGS sequence"/>
</dbReference>
<evidence type="ECO:0000313" key="3">
    <source>
        <dbReference type="Proteomes" id="UP000263094"/>
    </source>
</evidence>
<evidence type="ECO:0000313" key="2">
    <source>
        <dbReference type="EMBL" id="RFU85404.1"/>
    </source>
</evidence>
<keyword evidence="3" id="KW-1185">Reference proteome</keyword>
<gene>
    <name evidence="2" type="ORF">DY218_17580</name>
</gene>
<proteinExistence type="predicted"/>
<feature type="compositionally biased region" description="Basic and acidic residues" evidence="1">
    <location>
        <begin position="25"/>
        <end position="43"/>
    </location>
</feature>
<dbReference type="RefSeq" id="WP_128556998.1">
    <property type="nucleotide sequence ID" value="NZ_QUAK01000094.1"/>
</dbReference>
<reference evidence="2 3" key="1">
    <citation type="submission" date="2018-08" db="EMBL/GenBank/DDBJ databases">
        <title>Isolation, diversity and antifungal activity of Actinobacteria from wheat.</title>
        <authorList>
            <person name="Han C."/>
        </authorList>
    </citation>
    <scope>NUCLEOTIDE SEQUENCE [LARGE SCALE GENOMIC DNA]</scope>
    <source>
        <strain evidence="2 3">NEAU-YY421</strain>
    </source>
</reference>
<accession>A0A372M3A6</accession>